<organism evidence="3 4">
    <name type="scientific">Dyadobacter frigoris</name>
    <dbReference type="NCBI Taxonomy" id="2576211"/>
    <lineage>
        <taxon>Bacteria</taxon>
        <taxon>Pseudomonadati</taxon>
        <taxon>Bacteroidota</taxon>
        <taxon>Cytophagia</taxon>
        <taxon>Cytophagales</taxon>
        <taxon>Spirosomataceae</taxon>
        <taxon>Dyadobacter</taxon>
    </lineage>
</organism>
<evidence type="ECO:0000256" key="1">
    <source>
        <dbReference type="SAM" id="Phobius"/>
    </source>
</evidence>
<keyword evidence="1" id="KW-0472">Membrane</keyword>
<name>A0A4V6Y1U6_9BACT</name>
<protein>
    <submittedName>
        <fullName evidence="3">Sulfite exporter TauE/SafE family protein</fullName>
    </submittedName>
</protein>
<dbReference type="PANTHER" id="PTHR42208:SF1">
    <property type="entry name" value="HEAVY METAL TRANSPORTER"/>
    <property type="match status" value="1"/>
</dbReference>
<feature type="transmembrane region" description="Helical" evidence="1">
    <location>
        <begin position="67"/>
        <end position="84"/>
    </location>
</feature>
<keyword evidence="4" id="KW-1185">Reference proteome</keyword>
<feature type="transmembrane region" description="Helical" evidence="1">
    <location>
        <begin position="151"/>
        <end position="171"/>
    </location>
</feature>
<dbReference type="EMBL" id="SZVO01000020">
    <property type="protein sequence ID" value="TKT87403.1"/>
    <property type="molecule type" value="Genomic_DNA"/>
</dbReference>
<feature type="domain" description="Urease accessory protein UreH-like transmembrane" evidence="2">
    <location>
        <begin position="1"/>
        <end position="197"/>
    </location>
</feature>
<dbReference type="OrthoDB" id="594443at2"/>
<evidence type="ECO:0000313" key="4">
    <source>
        <dbReference type="Proteomes" id="UP000304900"/>
    </source>
</evidence>
<dbReference type="Proteomes" id="UP000304900">
    <property type="component" value="Unassembled WGS sequence"/>
</dbReference>
<accession>A0A4V6Y1U6</accession>
<dbReference type="PANTHER" id="PTHR42208">
    <property type="entry name" value="HEAVY METAL TRANSPORTER-RELATED"/>
    <property type="match status" value="1"/>
</dbReference>
<dbReference type="InterPro" id="IPR039447">
    <property type="entry name" value="UreH-like_TM_dom"/>
</dbReference>
<proteinExistence type="predicted"/>
<dbReference type="AlphaFoldDB" id="A0A4V6Y1U6"/>
<gene>
    <name evidence="3" type="ORF">FDK13_30185</name>
</gene>
<keyword evidence="1" id="KW-1133">Transmembrane helix</keyword>
<comment type="caution">
    <text evidence="3">The sequence shown here is derived from an EMBL/GenBank/DDBJ whole genome shotgun (WGS) entry which is preliminary data.</text>
</comment>
<sequence length="224" mass="24789">MGLLSSFHCIAMCGPIALALPVQKGDKFQQFAGLAFYNTGRTFTYAALGIGLGSLGSSFAWIGYLRYLSIFAGILMVLYVLWPARLDTYFHPPKFWQKFIQHLKRQMGEMLRSRKMQSWFLLGILNGLLPCGLVYLALISSIATGNSLSGGLYMLMFGIGTLPAMMAVGFFKQWFSVSLRSNVRKITPIMLAIAGILLVMRGILIEYPVKNSANDNSIPICHGK</sequence>
<feature type="transmembrane region" description="Helical" evidence="1">
    <location>
        <begin position="43"/>
        <end position="62"/>
    </location>
</feature>
<evidence type="ECO:0000313" key="3">
    <source>
        <dbReference type="EMBL" id="TKT87403.1"/>
    </source>
</evidence>
<keyword evidence="1" id="KW-0812">Transmembrane</keyword>
<dbReference type="Pfam" id="PF13386">
    <property type="entry name" value="DsbD_2"/>
    <property type="match status" value="1"/>
</dbReference>
<evidence type="ECO:0000259" key="2">
    <source>
        <dbReference type="Pfam" id="PF13386"/>
    </source>
</evidence>
<feature type="transmembrane region" description="Helical" evidence="1">
    <location>
        <begin position="119"/>
        <end position="139"/>
    </location>
</feature>
<reference evidence="3 4" key="1">
    <citation type="submission" date="2019-05" db="EMBL/GenBank/DDBJ databases">
        <title>Dyadobacter AR-3-8 sp. nov., isolated from arctic soil.</title>
        <authorList>
            <person name="Chaudhary D.K."/>
        </authorList>
    </citation>
    <scope>NUCLEOTIDE SEQUENCE [LARGE SCALE GENOMIC DNA]</scope>
    <source>
        <strain evidence="3 4">AR-3-8</strain>
    </source>
</reference>
<feature type="transmembrane region" description="Helical" evidence="1">
    <location>
        <begin position="186"/>
        <end position="204"/>
    </location>
</feature>